<comment type="caution">
    <text evidence="1">The sequence shown here is derived from an EMBL/GenBank/DDBJ whole genome shotgun (WGS) entry which is preliminary data.</text>
</comment>
<name>A0ACB7ICQ2_MANES</name>
<reference evidence="2" key="1">
    <citation type="journal article" date="2016" name="Nat. Biotechnol.">
        <title>Sequencing wild and cultivated cassava and related species reveals extensive interspecific hybridization and genetic diversity.</title>
        <authorList>
            <person name="Bredeson J.V."/>
            <person name="Lyons J.B."/>
            <person name="Prochnik S.E."/>
            <person name="Wu G.A."/>
            <person name="Ha C.M."/>
            <person name="Edsinger-Gonzales E."/>
            <person name="Grimwood J."/>
            <person name="Schmutz J."/>
            <person name="Rabbi I.Y."/>
            <person name="Egesi C."/>
            <person name="Nauluvula P."/>
            <person name="Lebot V."/>
            <person name="Ndunguru J."/>
            <person name="Mkamilo G."/>
            <person name="Bart R.S."/>
            <person name="Setter T.L."/>
            <person name="Gleadow R.M."/>
            <person name="Kulakow P."/>
            <person name="Ferguson M.E."/>
            <person name="Rounsley S."/>
            <person name="Rokhsar D.S."/>
        </authorList>
    </citation>
    <scope>NUCLEOTIDE SEQUENCE [LARGE SCALE GENOMIC DNA]</scope>
    <source>
        <strain evidence="2">cv. AM560-2</strain>
    </source>
</reference>
<accession>A0ACB7ICQ2</accession>
<evidence type="ECO:0000313" key="2">
    <source>
        <dbReference type="Proteomes" id="UP000091857"/>
    </source>
</evidence>
<sequence>MPSNPSPTSENFLTIFQKKSRKPFFPRIFPLPSLPFYLLFFFDQFRVRYMLGFPLIVHVGRNSFQE</sequence>
<organism evidence="1 2">
    <name type="scientific">Manihot esculenta</name>
    <name type="common">Cassava</name>
    <name type="synonym">Jatropha manihot</name>
    <dbReference type="NCBI Taxonomy" id="3983"/>
    <lineage>
        <taxon>Eukaryota</taxon>
        <taxon>Viridiplantae</taxon>
        <taxon>Streptophyta</taxon>
        <taxon>Embryophyta</taxon>
        <taxon>Tracheophyta</taxon>
        <taxon>Spermatophyta</taxon>
        <taxon>Magnoliopsida</taxon>
        <taxon>eudicotyledons</taxon>
        <taxon>Gunneridae</taxon>
        <taxon>Pentapetalae</taxon>
        <taxon>rosids</taxon>
        <taxon>fabids</taxon>
        <taxon>Malpighiales</taxon>
        <taxon>Euphorbiaceae</taxon>
        <taxon>Crotonoideae</taxon>
        <taxon>Manihoteae</taxon>
        <taxon>Manihot</taxon>
    </lineage>
</organism>
<evidence type="ECO:0000313" key="1">
    <source>
        <dbReference type="EMBL" id="KAG8662009.1"/>
    </source>
</evidence>
<dbReference type="Proteomes" id="UP000091857">
    <property type="component" value="Chromosome 1"/>
</dbReference>
<protein>
    <submittedName>
        <fullName evidence="1">Uncharacterized protein</fullName>
    </submittedName>
</protein>
<gene>
    <name evidence="1" type="ORF">MANES_01G053150v8</name>
</gene>
<dbReference type="EMBL" id="CM004387">
    <property type="protein sequence ID" value="KAG8662009.1"/>
    <property type="molecule type" value="Genomic_DNA"/>
</dbReference>
<proteinExistence type="predicted"/>
<keyword evidence="2" id="KW-1185">Reference proteome</keyword>